<dbReference type="AlphaFoldDB" id="A0A852ZS94"/>
<dbReference type="InterPro" id="IPR011683">
    <property type="entry name" value="Glyco_hydro_53"/>
</dbReference>
<name>A0A852ZS94_9ACTN</name>
<comment type="catalytic activity">
    <reaction evidence="1 6">
        <text>The enzyme specifically hydrolyzes (1-&gt;4)-beta-D-galactosidic linkages in type I arabinogalactans.</text>
        <dbReference type="EC" id="3.2.1.89"/>
    </reaction>
</comment>
<comment type="similarity">
    <text evidence="2 6">Belongs to the glycosyl hydrolase 53 family.</text>
</comment>
<evidence type="ECO:0000256" key="6">
    <source>
        <dbReference type="RuleBase" id="RU361192"/>
    </source>
</evidence>
<keyword evidence="6" id="KW-0732">Signal</keyword>
<dbReference type="Pfam" id="PF07745">
    <property type="entry name" value="Glyco_hydro_53"/>
    <property type="match status" value="1"/>
</dbReference>
<organism evidence="8 9">
    <name type="scientific">Allostreptomyces psammosilenae</name>
    <dbReference type="NCBI Taxonomy" id="1892865"/>
    <lineage>
        <taxon>Bacteria</taxon>
        <taxon>Bacillati</taxon>
        <taxon>Actinomycetota</taxon>
        <taxon>Actinomycetes</taxon>
        <taxon>Kitasatosporales</taxon>
        <taxon>Streptomycetaceae</taxon>
        <taxon>Allostreptomyces</taxon>
    </lineage>
</organism>
<keyword evidence="9" id="KW-1185">Reference proteome</keyword>
<keyword evidence="4 6" id="KW-0378">Hydrolase</keyword>
<sequence>MRIRRSGVMATGLGLLLTATTLATAPLSSAETTTTNLLANPGFESGLTGWTNIGTPNSAYTQTAGPHSGQTSLVHGKKGQWSVNTVQTLTGLTKGTYTLSAWIKNNGVAAAGLQAYSCGDTTQTLDLPTTTQWTRVTLSVSVLSPSCTVGIWSNSAAGTLQADDFSFTRITPGTGGAMAVGGDITYRRMNAAAGAQYADSAGNKKDVLDVLAPEGFNLARIRVYNKPGAFVTTNGQRYQLQPGWQDINDAVANAKDAKARGMKILLSFHYSDFWTNPALQIRPEDWAGYSQSQLEQAIYDFTAASVQKMKNAGVAPEYVSIGNEINNALADVDRWTTPADYYALLNSASKAVKDTSPTSKTVIHLTTPDRTAYQGWIDGARANGLDYDIMGVSLYPFWTDMTIASLANFASWVGTASGKPVMAMETGYPFTLEPSGASETTLIEANNLDPDGPENYGATPDGQLRWTQEFFRAMYDTGKVVGISYWDPIAIDFADGADPNGWVVGGDNEVEDTSFFGYGSVHKALPSLSAFRTW</sequence>
<protein>
    <recommendedName>
        <fullName evidence="3 6">Arabinogalactan endo-beta-1,4-galactanase</fullName>
        <ecNumber evidence="3 6">3.2.1.89</ecNumber>
    </recommendedName>
</protein>
<dbReference type="EC" id="3.2.1.89" evidence="3 6"/>
<evidence type="ECO:0000259" key="7">
    <source>
        <dbReference type="Pfam" id="PF02018"/>
    </source>
</evidence>
<dbReference type="PANTHER" id="PTHR34983">
    <property type="entry name" value="ARABINOGALACTAN ENDO-BETA-1,4-GALACTANASE A"/>
    <property type="match status" value="1"/>
</dbReference>
<dbReference type="GO" id="GO:0031218">
    <property type="term" value="F:arabinogalactan endo-1,4-beta-galactosidase activity"/>
    <property type="evidence" value="ECO:0007669"/>
    <property type="project" value="UniProtKB-EC"/>
</dbReference>
<comment type="caution">
    <text evidence="8">The sequence shown here is derived from an EMBL/GenBank/DDBJ whole genome shotgun (WGS) entry which is preliminary data.</text>
</comment>
<dbReference type="GO" id="GO:0015926">
    <property type="term" value="F:glucosidase activity"/>
    <property type="evidence" value="ECO:0007669"/>
    <property type="project" value="InterPro"/>
</dbReference>
<dbReference type="InterPro" id="IPR008979">
    <property type="entry name" value="Galactose-bd-like_sf"/>
</dbReference>
<dbReference type="PANTHER" id="PTHR34983:SF1">
    <property type="entry name" value="ARABINOGALACTAN ENDO-BETA-1,4-GALACTANASE A"/>
    <property type="match status" value="1"/>
</dbReference>
<reference evidence="8 9" key="1">
    <citation type="submission" date="2020-07" db="EMBL/GenBank/DDBJ databases">
        <title>Sequencing the genomes of 1000 actinobacteria strains.</title>
        <authorList>
            <person name="Klenk H.-P."/>
        </authorList>
    </citation>
    <scope>NUCLEOTIDE SEQUENCE [LARGE SCALE GENOMIC DNA]</scope>
    <source>
        <strain evidence="8 9">DSM 42178</strain>
    </source>
</reference>
<proteinExistence type="inferred from homology"/>
<dbReference type="SUPFAM" id="SSF49785">
    <property type="entry name" value="Galactose-binding domain-like"/>
    <property type="match status" value="1"/>
</dbReference>
<dbReference type="GO" id="GO:0045490">
    <property type="term" value="P:pectin catabolic process"/>
    <property type="evidence" value="ECO:0007669"/>
    <property type="project" value="TreeGrafter"/>
</dbReference>
<evidence type="ECO:0000256" key="3">
    <source>
        <dbReference type="ARBA" id="ARBA00012556"/>
    </source>
</evidence>
<feature type="domain" description="CBM-cenC" evidence="7">
    <location>
        <begin position="36"/>
        <end position="137"/>
    </location>
</feature>
<feature type="signal peptide" evidence="6">
    <location>
        <begin position="1"/>
        <end position="30"/>
    </location>
</feature>
<dbReference type="Gene3D" id="2.60.120.260">
    <property type="entry name" value="Galactose-binding domain-like"/>
    <property type="match status" value="1"/>
</dbReference>
<dbReference type="EMBL" id="JACBZD010000001">
    <property type="protein sequence ID" value="NYI03714.1"/>
    <property type="molecule type" value="Genomic_DNA"/>
</dbReference>
<dbReference type="Gene3D" id="3.20.20.80">
    <property type="entry name" value="Glycosidases"/>
    <property type="match status" value="1"/>
</dbReference>
<dbReference type="InterPro" id="IPR017853">
    <property type="entry name" value="GH"/>
</dbReference>
<dbReference type="InterPro" id="IPR003305">
    <property type="entry name" value="CenC_carb-bd"/>
</dbReference>
<dbReference type="SUPFAM" id="SSF51445">
    <property type="entry name" value="(Trans)glycosidases"/>
    <property type="match status" value="1"/>
</dbReference>
<evidence type="ECO:0000256" key="1">
    <source>
        <dbReference type="ARBA" id="ARBA00001695"/>
    </source>
</evidence>
<gene>
    <name evidence="8" type="ORF">FHU37_000657</name>
</gene>
<evidence type="ECO:0000313" key="9">
    <source>
        <dbReference type="Proteomes" id="UP000567795"/>
    </source>
</evidence>
<evidence type="ECO:0000256" key="2">
    <source>
        <dbReference type="ARBA" id="ARBA00010687"/>
    </source>
</evidence>
<feature type="chain" id="PRO_5033103646" description="Arabinogalactan endo-beta-1,4-galactanase" evidence="6">
    <location>
        <begin position="31"/>
        <end position="534"/>
    </location>
</feature>
<accession>A0A852ZS94</accession>
<dbReference type="Pfam" id="PF02018">
    <property type="entry name" value="CBM_4_9"/>
    <property type="match status" value="1"/>
</dbReference>
<dbReference type="RefSeq" id="WP_179812725.1">
    <property type="nucleotide sequence ID" value="NZ_JACBZD010000001.1"/>
</dbReference>
<evidence type="ECO:0000256" key="5">
    <source>
        <dbReference type="ARBA" id="ARBA00023295"/>
    </source>
</evidence>
<dbReference type="Proteomes" id="UP000567795">
    <property type="component" value="Unassembled WGS sequence"/>
</dbReference>
<evidence type="ECO:0000256" key="4">
    <source>
        <dbReference type="ARBA" id="ARBA00022801"/>
    </source>
</evidence>
<evidence type="ECO:0000313" key="8">
    <source>
        <dbReference type="EMBL" id="NYI03714.1"/>
    </source>
</evidence>
<keyword evidence="5 6" id="KW-0326">Glycosidase</keyword>